<feature type="transmembrane region" description="Helical" evidence="6">
    <location>
        <begin position="441"/>
        <end position="463"/>
    </location>
</feature>
<feature type="transmembrane region" description="Helical" evidence="6">
    <location>
        <begin position="207"/>
        <end position="228"/>
    </location>
</feature>
<evidence type="ECO:0000256" key="3">
    <source>
        <dbReference type="ARBA" id="ARBA00022692"/>
    </source>
</evidence>
<dbReference type="GO" id="GO:0016020">
    <property type="term" value="C:membrane"/>
    <property type="evidence" value="ECO:0007669"/>
    <property type="project" value="UniProtKB-SubCell"/>
</dbReference>
<feature type="transmembrane region" description="Helical" evidence="6">
    <location>
        <begin position="38"/>
        <end position="58"/>
    </location>
</feature>
<dbReference type="Pfam" id="PF00854">
    <property type="entry name" value="PTR2"/>
    <property type="match status" value="1"/>
</dbReference>
<feature type="transmembrane region" description="Helical" evidence="6">
    <location>
        <begin position="401"/>
        <end position="421"/>
    </location>
</feature>
<feature type="transmembrane region" description="Helical" evidence="6">
    <location>
        <begin position="134"/>
        <end position="153"/>
    </location>
</feature>
<keyword evidence="4 6" id="KW-1133">Transmembrane helix</keyword>
<dbReference type="Proteomes" id="UP001552299">
    <property type="component" value="Unassembled WGS sequence"/>
</dbReference>
<gene>
    <name evidence="7" type="ORF">M5K25_017769</name>
</gene>
<dbReference type="InterPro" id="IPR000109">
    <property type="entry name" value="POT_fam"/>
</dbReference>
<keyword evidence="3 6" id="KW-0812">Transmembrane</keyword>
<organism evidence="7 8">
    <name type="scientific">Dendrobium thyrsiflorum</name>
    <name type="common">Pinecone-like raceme dendrobium</name>
    <name type="synonym">Orchid</name>
    <dbReference type="NCBI Taxonomy" id="117978"/>
    <lineage>
        <taxon>Eukaryota</taxon>
        <taxon>Viridiplantae</taxon>
        <taxon>Streptophyta</taxon>
        <taxon>Embryophyta</taxon>
        <taxon>Tracheophyta</taxon>
        <taxon>Spermatophyta</taxon>
        <taxon>Magnoliopsida</taxon>
        <taxon>Liliopsida</taxon>
        <taxon>Asparagales</taxon>
        <taxon>Orchidaceae</taxon>
        <taxon>Epidendroideae</taxon>
        <taxon>Malaxideae</taxon>
        <taxon>Dendrobiinae</taxon>
        <taxon>Dendrobium</taxon>
    </lineage>
</organism>
<accession>A0ABD0UGY3</accession>
<comment type="caution">
    <text evidence="7">The sequence shown here is derived from an EMBL/GenBank/DDBJ whole genome shotgun (WGS) entry which is preliminary data.</text>
</comment>
<evidence type="ECO:0000256" key="5">
    <source>
        <dbReference type="ARBA" id="ARBA00023136"/>
    </source>
</evidence>
<feature type="transmembrane region" description="Helical" evidence="6">
    <location>
        <begin position="322"/>
        <end position="343"/>
    </location>
</feature>
<feature type="transmembrane region" description="Helical" evidence="6">
    <location>
        <begin position="363"/>
        <end position="380"/>
    </location>
</feature>
<keyword evidence="5 6" id="KW-0472">Membrane</keyword>
<dbReference type="SUPFAM" id="SSF103473">
    <property type="entry name" value="MFS general substrate transporter"/>
    <property type="match status" value="1"/>
</dbReference>
<dbReference type="EMBL" id="JANQDX010000014">
    <property type="protein sequence ID" value="KAL0911844.1"/>
    <property type="molecule type" value="Genomic_DNA"/>
</dbReference>
<feature type="transmembrane region" description="Helical" evidence="6">
    <location>
        <begin position="106"/>
        <end position="122"/>
    </location>
</feature>
<dbReference type="InterPro" id="IPR036259">
    <property type="entry name" value="MFS_trans_sf"/>
</dbReference>
<feature type="transmembrane region" description="Helical" evidence="6">
    <location>
        <begin position="529"/>
        <end position="548"/>
    </location>
</feature>
<feature type="transmembrane region" description="Helical" evidence="6">
    <location>
        <begin position="484"/>
        <end position="509"/>
    </location>
</feature>
<evidence type="ECO:0000256" key="1">
    <source>
        <dbReference type="ARBA" id="ARBA00004141"/>
    </source>
</evidence>
<dbReference type="PANTHER" id="PTHR11654">
    <property type="entry name" value="OLIGOPEPTIDE TRANSPORTER-RELATED"/>
    <property type="match status" value="1"/>
</dbReference>
<proteinExistence type="inferred from homology"/>
<evidence type="ECO:0000313" key="7">
    <source>
        <dbReference type="EMBL" id="KAL0911844.1"/>
    </source>
</evidence>
<evidence type="ECO:0000313" key="8">
    <source>
        <dbReference type="Proteomes" id="UP001552299"/>
    </source>
</evidence>
<feature type="transmembrane region" description="Helical" evidence="6">
    <location>
        <begin position="81"/>
        <end position="99"/>
    </location>
</feature>
<dbReference type="AlphaFoldDB" id="A0ABD0UGY3"/>
<evidence type="ECO:0000256" key="6">
    <source>
        <dbReference type="SAM" id="Phobius"/>
    </source>
</evidence>
<name>A0ABD0UGY3_DENTH</name>
<evidence type="ECO:0000256" key="2">
    <source>
        <dbReference type="ARBA" id="ARBA00005982"/>
    </source>
</evidence>
<keyword evidence="8" id="KW-1185">Reference proteome</keyword>
<comment type="subcellular location">
    <subcellularLocation>
        <location evidence="1">Membrane</location>
        <topology evidence="1">Multi-pass membrane protein</topology>
    </subcellularLocation>
</comment>
<dbReference type="Gene3D" id="1.20.1250.20">
    <property type="entry name" value="MFS general substrate transporter like domains"/>
    <property type="match status" value="1"/>
</dbReference>
<comment type="similarity">
    <text evidence="2">Belongs to the major facilitator superfamily. Proton-dependent oligopeptide transporter (POT/PTR) (TC 2.A.17) family.</text>
</comment>
<feature type="transmembrane region" description="Helical" evidence="6">
    <location>
        <begin position="179"/>
        <end position="201"/>
    </location>
</feature>
<sequence length="575" mass="65140">MADSEKGKSHKEDMIDYTMDGTVDLKGRPCLRSKGGRWSACSFIVVFEAFQRLAYYGVAPNLVIYLTNKFHQGTVESSNNFTNWFGTLMLTPILGAYIADSYLGRYWTFIFFSAIYLLPATCNSLDCKNHSNGFQVGIFFLALYIIAMGAGGIKPNISTLGADQFDVHNIKERAQKLSFFNWWAFVIFFGNLLSSTVLIYIQDNVSFTVGYIIPTMALAFSILVFVLGTPLYRHKLPSGSPITRIAQVLVATIRKWKVPHTIDSEELYELDSEYYSKKGKYKIKHSASLRFFDKAAVMTGSNSPWILCSVTQIEETKQIIKLLPVCITTIVPSVMMAQVLTLFIKQGVTLNRNIGPHFQIPPASLSCFFTIGTLISVVIYDRIFVPLLKKHTKNPRGISMLQRIGIGQALHIFTMIMASLIERWRLSIVRDHDLIDKRMTIVPLTIFSLLPQFVLMGVAEMFVEVGKMEFFYDQAPEGMKSLGASFFTTTVGIGYFASSFLLSTVAQVTRKGGRNGWIENDLNKSHLDYYYEFFVVLNVINFILFLLVSKFYVYNREVNETESEIKETFAEFVSE</sequence>
<evidence type="ECO:0000256" key="4">
    <source>
        <dbReference type="ARBA" id="ARBA00022989"/>
    </source>
</evidence>
<protein>
    <submittedName>
        <fullName evidence="7">Uncharacterized protein</fullName>
    </submittedName>
</protein>
<reference evidence="7 8" key="1">
    <citation type="journal article" date="2024" name="Plant Biotechnol. J.">
        <title>Dendrobium thyrsiflorum genome and its molecular insights into genes involved in important horticultural traits.</title>
        <authorList>
            <person name="Chen B."/>
            <person name="Wang J.Y."/>
            <person name="Zheng P.J."/>
            <person name="Li K.L."/>
            <person name="Liang Y.M."/>
            <person name="Chen X.F."/>
            <person name="Zhang C."/>
            <person name="Zhao X."/>
            <person name="He X."/>
            <person name="Zhang G.Q."/>
            <person name="Liu Z.J."/>
            <person name="Xu Q."/>
        </authorList>
    </citation>
    <scope>NUCLEOTIDE SEQUENCE [LARGE SCALE GENOMIC DNA]</scope>
    <source>
        <strain evidence="7">GZMU011</strain>
    </source>
</reference>